<name>A0A6J5N3H2_9CAUD</name>
<reference evidence="1" key="1">
    <citation type="submission" date="2020-04" db="EMBL/GenBank/DDBJ databases">
        <authorList>
            <person name="Chiriac C."/>
            <person name="Salcher M."/>
            <person name="Ghai R."/>
            <person name="Kavagutti S V."/>
        </authorList>
    </citation>
    <scope>NUCLEOTIDE SEQUENCE</scope>
</reference>
<proteinExistence type="predicted"/>
<organism evidence="1">
    <name type="scientific">uncultured Caudovirales phage</name>
    <dbReference type="NCBI Taxonomy" id="2100421"/>
    <lineage>
        <taxon>Viruses</taxon>
        <taxon>Duplodnaviria</taxon>
        <taxon>Heunggongvirae</taxon>
        <taxon>Uroviricota</taxon>
        <taxon>Caudoviricetes</taxon>
        <taxon>Peduoviridae</taxon>
        <taxon>Maltschvirus</taxon>
        <taxon>Maltschvirus maltsch</taxon>
    </lineage>
</organism>
<gene>
    <name evidence="1" type="ORF">UFOVP603_54</name>
</gene>
<dbReference type="InterPro" id="IPR014729">
    <property type="entry name" value="Rossmann-like_a/b/a_fold"/>
</dbReference>
<accession>A0A6J5N3H2</accession>
<dbReference type="Gene3D" id="3.40.50.620">
    <property type="entry name" value="HUPs"/>
    <property type="match status" value="1"/>
</dbReference>
<sequence length="282" mass="33240">MKTINSLSGGKTSSYMAVHYTADYNLFSLVRTNDTKCLFPDAKTRQIVSDRIGKEFIGTLEEDEIIYTMLDLEQYIGKEIIWLSEKTFEEVISNYKMANGGFYLPNVMTRFCTVDMKIKPIAQWCYDNTDLPVEMRLGFRANEVERANRMFERQINGIENFKFKVGEKNGRNKWKELPYRIVKFPLIESRTFKDSIEKFWLGKPVRFAYQNNCVGCFHRNEIMLKHMSNKQPNKFNWFVEMEQNNGCTFKNGITYEKIRNHKLQLDLFDEDFTDCDSGYCGL</sequence>
<dbReference type="EMBL" id="LR796578">
    <property type="protein sequence ID" value="CAB4153252.1"/>
    <property type="molecule type" value="Genomic_DNA"/>
</dbReference>
<protein>
    <submittedName>
        <fullName evidence="1">Uncharacterized protein</fullName>
    </submittedName>
</protein>
<evidence type="ECO:0000313" key="1">
    <source>
        <dbReference type="EMBL" id="CAB4153252.1"/>
    </source>
</evidence>